<comment type="caution">
    <text evidence="1">The sequence shown here is derived from an EMBL/GenBank/DDBJ whole genome shotgun (WGS) entry which is preliminary data.</text>
</comment>
<dbReference type="Proteomes" id="UP001152320">
    <property type="component" value="Chromosome 12"/>
</dbReference>
<evidence type="ECO:0000313" key="2">
    <source>
        <dbReference type="Proteomes" id="UP001152320"/>
    </source>
</evidence>
<name>A0A9Q1H4D9_HOLLE</name>
<gene>
    <name evidence="1" type="ORF">HOLleu_25488</name>
</gene>
<keyword evidence="2" id="KW-1185">Reference proteome</keyword>
<organism evidence="1 2">
    <name type="scientific">Holothuria leucospilota</name>
    <name type="common">Black long sea cucumber</name>
    <name type="synonym">Mertensiothuria leucospilota</name>
    <dbReference type="NCBI Taxonomy" id="206669"/>
    <lineage>
        <taxon>Eukaryota</taxon>
        <taxon>Metazoa</taxon>
        <taxon>Echinodermata</taxon>
        <taxon>Eleutherozoa</taxon>
        <taxon>Echinozoa</taxon>
        <taxon>Holothuroidea</taxon>
        <taxon>Aspidochirotacea</taxon>
        <taxon>Aspidochirotida</taxon>
        <taxon>Holothuriidae</taxon>
        <taxon>Holothuria</taxon>
    </lineage>
</organism>
<accession>A0A9Q1H4D9</accession>
<evidence type="ECO:0000313" key="1">
    <source>
        <dbReference type="EMBL" id="KAJ8032070.1"/>
    </source>
</evidence>
<dbReference type="AlphaFoldDB" id="A0A9Q1H4D9"/>
<proteinExistence type="predicted"/>
<sequence>MENTKTRETLQYCNQTMQSVPIQKVLFNVQASRGFPQQAFRTTVQMQTLK</sequence>
<protein>
    <submittedName>
        <fullName evidence="1">Uncharacterized protein</fullName>
    </submittedName>
</protein>
<dbReference type="EMBL" id="JAIZAY010000012">
    <property type="protein sequence ID" value="KAJ8032070.1"/>
    <property type="molecule type" value="Genomic_DNA"/>
</dbReference>
<reference evidence="1" key="1">
    <citation type="submission" date="2021-10" db="EMBL/GenBank/DDBJ databases">
        <title>Tropical sea cucumber genome reveals ecological adaptation and Cuvierian tubules defense mechanism.</title>
        <authorList>
            <person name="Chen T."/>
        </authorList>
    </citation>
    <scope>NUCLEOTIDE SEQUENCE</scope>
    <source>
        <strain evidence="1">Nanhai2018</strain>
        <tissue evidence="1">Muscle</tissue>
    </source>
</reference>